<dbReference type="PROSITE" id="PS50097">
    <property type="entry name" value="BTB"/>
    <property type="match status" value="1"/>
</dbReference>
<organism evidence="2 3">
    <name type="scientific">Aureobasidium subglaciale (strain EXF-2481)</name>
    <name type="common">Aureobasidium pullulans var. subglaciale</name>
    <dbReference type="NCBI Taxonomy" id="1043005"/>
    <lineage>
        <taxon>Eukaryota</taxon>
        <taxon>Fungi</taxon>
        <taxon>Dikarya</taxon>
        <taxon>Ascomycota</taxon>
        <taxon>Pezizomycotina</taxon>
        <taxon>Dothideomycetes</taxon>
        <taxon>Dothideomycetidae</taxon>
        <taxon>Dothideales</taxon>
        <taxon>Saccotheciaceae</taxon>
        <taxon>Aureobasidium</taxon>
    </lineage>
</organism>
<dbReference type="SUPFAM" id="SSF54695">
    <property type="entry name" value="POZ domain"/>
    <property type="match status" value="1"/>
</dbReference>
<dbReference type="Pfam" id="PF00651">
    <property type="entry name" value="BTB"/>
    <property type="match status" value="1"/>
</dbReference>
<dbReference type="InterPro" id="IPR000210">
    <property type="entry name" value="BTB/POZ_dom"/>
</dbReference>
<dbReference type="Proteomes" id="UP000030641">
    <property type="component" value="Unassembled WGS sequence"/>
</dbReference>
<dbReference type="OrthoDB" id="5365129at2759"/>
<name>A0A074YG12_AURSE</name>
<sequence length="391" mass="42246">MAAALDAIGLISGGLGIIQFFLDNVPSSTPQGASVQIKAGLGDDTSDNLGGGIDNVYAFDYNNNYLGVSSGCSMGDGGVCQVTVDQGNAGVQADYVSISNGNDATCIAWVSVSQFDSSPGGAWTGDIGYNCGDIWYYGNQLAGRNPDGSEYRPYCAWFDGDHTNGFQYASLKFTVRAYGEKASDTISQNKVCSASIFGADTGPINGQPESISKKRSVKRAPSTRRSWMENRLIISSHAGHTAEHLCNSATSWGPDFVGADGQFCDMATKTLSPLCSKEDVDGCIDVSQNGTVVAKRSIARRSVPITKANIPRDYLVTVLLRMADRFSVEWSIKYEVPVHRQLLAYFSSYFKAAFESGFAESTQEVFVLEGLSAITYQELFRWLYTKQLDLL</sequence>
<dbReference type="RefSeq" id="XP_013343388.1">
    <property type="nucleotide sequence ID" value="XM_013487934.1"/>
</dbReference>
<proteinExistence type="predicted"/>
<dbReference type="OMA" id="DAVCIAW"/>
<dbReference type="EMBL" id="KL584760">
    <property type="protein sequence ID" value="KEQ94999.1"/>
    <property type="molecule type" value="Genomic_DNA"/>
</dbReference>
<protein>
    <recommendedName>
        <fullName evidence="1">BTB domain-containing protein</fullName>
    </recommendedName>
</protein>
<feature type="domain" description="BTB" evidence="1">
    <location>
        <begin position="316"/>
        <end position="391"/>
    </location>
</feature>
<evidence type="ECO:0000259" key="1">
    <source>
        <dbReference type="PROSITE" id="PS50097"/>
    </source>
</evidence>
<reference evidence="2 3" key="1">
    <citation type="journal article" date="2014" name="BMC Genomics">
        <title>Genome sequencing of four Aureobasidium pullulans varieties: biotechnological potential, stress tolerance, and description of new species.</title>
        <authorList>
            <person name="Gostin Ar C."/>
            <person name="Ohm R.A."/>
            <person name="Kogej T."/>
            <person name="Sonjak S."/>
            <person name="Turk M."/>
            <person name="Zajc J."/>
            <person name="Zalar P."/>
            <person name="Grube M."/>
            <person name="Sun H."/>
            <person name="Han J."/>
            <person name="Sharma A."/>
            <person name="Chiniquy J."/>
            <person name="Ngan C.Y."/>
            <person name="Lipzen A."/>
            <person name="Barry K."/>
            <person name="Grigoriev I.V."/>
            <person name="Gunde-Cimerman N."/>
        </authorList>
    </citation>
    <scope>NUCLEOTIDE SEQUENCE [LARGE SCALE GENOMIC DNA]</scope>
    <source>
        <strain evidence="2 3">EXF-2481</strain>
    </source>
</reference>
<accession>A0A074YG12</accession>
<gene>
    <name evidence="2" type="ORF">AUEXF2481DRAFT_5247</name>
</gene>
<evidence type="ECO:0000313" key="2">
    <source>
        <dbReference type="EMBL" id="KEQ94999.1"/>
    </source>
</evidence>
<dbReference type="InParanoid" id="A0A074YG12"/>
<dbReference type="Gene3D" id="3.30.710.10">
    <property type="entry name" value="Potassium Channel Kv1.1, Chain A"/>
    <property type="match status" value="1"/>
</dbReference>
<dbReference type="CDD" id="cd18186">
    <property type="entry name" value="BTB_POZ_ZBTB_KLHL-like"/>
    <property type="match status" value="1"/>
</dbReference>
<dbReference type="InterPro" id="IPR011333">
    <property type="entry name" value="SKP1/BTB/POZ_sf"/>
</dbReference>
<dbReference type="STRING" id="1043005.A0A074YG12"/>
<evidence type="ECO:0000313" key="3">
    <source>
        <dbReference type="Proteomes" id="UP000030641"/>
    </source>
</evidence>
<keyword evidence="3" id="KW-1185">Reference proteome</keyword>
<dbReference type="GeneID" id="25368797"/>
<dbReference type="HOGENOM" id="CLU_046577_2_0_1"/>
<dbReference type="AlphaFoldDB" id="A0A074YG12"/>